<name>A0ABW9N4W5_9BACT</name>
<comment type="subunit">
    <text evidence="2">Homotetramer.</text>
</comment>
<evidence type="ECO:0000256" key="1">
    <source>
        <dbReference type="ARBA" id="ARBA00023125"/>
    </source>
</evidence>
<protein>
    <recommendedName>
        <fullName evidence="2 3">Single-stranded DNA-binding protein</fullName>
        <shortName evidence="2">SSB</shortName>
    </recommendedName>
</protein>
<comment type="caution">
    <text evidence="5">The sequence shown here is derived from an EMBL/GenBank/DDBJ whole genome shotgun (WGS) entry which is preliminary data.</text>
</comment>
<dbReference type="NCBIfam" id="TIGR00621">
    <property type="entry name" value="ssb"/>
    <property type="match status" value="1"/>
</dbReference>
<dbReference type="InterPro" id="IPR000424">
    <property type="entry name" value="Primosome_PriB/ssb"/>
</dbReference>
<keyword evidence="1 2" id="KW-0238">DNA-binding</keyword>
<reference evidence="5" key="1">
    <citation type="submission" date="2019-08" db="EMBL/GenBank/DDBJ databases">
        <title>Rapid identification of Enteric Bacteria from Whole Genome Sequences (WGS) using Average Nucleotide Identity (ANI).</title>
        <authorList>
            <person name="Lane C."/>
        </authorList>
    </citation>
    <scope>NUCLEOTIDE SEQUENCE [LARGE SCALE GENOMIC DNA]</scope>
    <source>
        <strain evidence="5">2010D-8461</strain>
    </source>
</reference>
<feature type="compositionally biased region" description="Polar residues" evidence="4">
    <location>
        <begin position="117"/>
        <end position="141"/>
    </location>
</feature>
<dbReference type="PROSITE" id="PS50935">
    <property type="entry name" value="SSB"/>
    <property type="match status" value="1"/>
</dbReference>
<gene>
    <name evidence="5" type="primary">ssb</name>
    <name evidence="5" type="ORF">A0Z09_004300</name>
</gene>
<dbReference type="CDD" id="cd04496">
    <property type="entry name" value="SSB_OBF"/>
    <property type="match status" value="1"/>
</dbReference>
<evidence type="ECO:0000256" key="3">
    <source>
        <dbReference type="PIRNR" id="PIRNR002070"/>
    </source>
</evidence>
<evidence type="ECO:0000313" key="6">
    <source>
        <dbReference type="Proteomes" id="UP000364097"/>
    </source>
</evidence>
<dbReference type="PANTHER" id="PTHR10302">
    <property type="entry name" value="SINGLE-STRANDED DNA-BINDING PROTEIN"/>
    <property type="match status" value="1"/>
</dbReference>
<dbReference type="Proteomes" id="UP000364097">
    <property type="component" value="Unassembled WGS sequence"/>
</dbReference>
<dbReference type="InterPro" id="IPR012340">
    <property type="entry name" value="NA-bd_OB-fold"/>
</dbReference>
<comment type="caution">
    <text evidence="2">Lacks conserved residue(s) required for the propagation of feature annotation.</text>
</comment>
<organism evidence="5 6">
    <name type="scientific">Campylobacter subantarcticus</name>
    <dbReference type="NCBI Taxonomy" id="497724"/>
    <lineage>
        <taxon>Bacteria</taxon>
        <taxon>Pseudomonadati</taxon>
        <taxon>Campylobacterota</taxon>
        <taxon>Epsilonproteobacteria</taxon>
        <taxon>Campylobacterales</taxon>
        <taxon>Campylobacteraceae</taxon>
        <taxon>Campylobacter</taxon>
    </lineage>
</organism>
<feature type="compositionally biased region" description="Acidic residues" evidence="4">
    <location>
        <begin position="142"/>
        <end position="151"/>
    </location>
</feature>
<dbReference type="GO" id="GO:0003677">
    <property type="term" value="F:DNA binding"/>
    <property type="evidence" value="ECO:0007669"/>
    <property type="project" value="UniProtKB-KW"/>
</dbReference>
<dbReference type="EMBL" id="AACKMW020000033">
    <property type="protein sequence ID" value="MPB99274.1"/>
    <property type="molecule type" value="Genomic_DNA"/>
</dbReference>
<sequence length="151" mass="16866">MFNQIQVIGHLTKDVEMRYLPSGTAVAKSSIASNHKTRANDGSIHEETCFLDFSIFGRMAEIANQYLSKGSKVLVVGRLVQNNWTDSNGNNRTNYFIRVGEIKFLDPKQEPQEEVAQATQKQPEASKVAQTATKNTSSVNQIDDETEDLPF</sequence>
<dbReference type="RefSeq" id="WP_043019637.1">
    <property type="nucleotide sequence ID" value="NZ_AACKMW020000033.1"/>
</dbReference>
<evidence type="ECO:0000256" key="2">
    <source>
        <dbReference type="HAMAP-Rule" id="MF_00984"/>
    </source>
</evidence>
<feature type="region of interest" description="Disordered" evidence="4">
    <location>
        <begin position="108"/>
        <end position="151"/>
    </location>
</feature>
<dbReference type="HAMAP" id="MF_00984">
    <property type="entry name" value="SSB"/>
    <property type="match status" value="1"/>
</dbReference>
<dbReference type="SUPFAM" id="SSF50249">
    <property type="entry name" value="Nucleic acid-binding proteins"/>
    <property type="match status" value="1"/>
</dbReference>
<dbReference type="Pfam" id="PF00436">
    <property type="entry name" value="SSB"/>
    <property type="match status" value="1"/>
</dbReference>
<evidence type="ECO:0000313" key="5">
    <source>
        <dbReference type="EMBL" id="MPB99274.1"/>
    </source>
</evidence>
<dbReference type="InterPro" id="IPR011344">
    <property type="entry name" value="ssDNA-bd"/>
</dbReference>
<proteinExistence type="inferred from homology"/>
<dbReference type="Gene3D" id="2.40.50.140">
    <property type="entry name" value="Nucleic acid-binding proteins"/>
    <property type="match status" value="1"/>
</dbReference>
<dbReference type="PIRSF" id="PIRSF002070">
    <property type="entry name" value="SSB"/>
    <property type="match status" value="1"/>
</dbReference>
<evidence type="ECO:0000256" key="4">
    <source>
        <dbReference type="SAM" id="MobiDB-lite"/>
    </source>
</evidence>
<dbReference type="PANTHER" id="PTHR10302:SF27">
    <property type="entry name" value="SINGLE-STRANDED DNA-BINDING PROTEIN"/>
    <property type="match status" value="1"/>
</dbReference>
<keyword evidence="6" id="KW-1185">Reference proteome</keyword>
<accession>A0ABW9N4W5</accession>